<dbReference type="PROSITE" id="PS50893">
    <property type="entry name" value="ABC_TRANSPORTER_2"/>
    <property type="match status" value="1"/>
</dbReference>
<dbReference type="InterPro" id="IPR003593">
    <property type="entry name" value="AAA+_ATPase"/>
</dbReference>
<evidence type="ECO:0000259" key="3">
    <source>
        <dbReference type="PROSITE" id="PS50893"/>
    </source>
</evidence>
<dbReference type="GO" id="GO:0005524">
    <property type="term" value="F:ATP binding"/>
    <property type="evidence" value="ECO:0007669"/>
    <property type="project" value="UniProtKB-KW"/>
</dbReference>
<dbReference type="InterPro" id="IPR003439">
    <property type="entry name" value="ABC_transporter-like_ATP-bd"/>
</dbReference>
<proteinExistence type="predicted"/>
<sequence length="305" mass="33895">MTAAEKTEQAAIEVSHLTFGFGGPANVLTDLSLDLPRGSRCLLVGANGAGKSTLLRILAGKRLVPNSGVRVIGKDPFCDGSQEITYLGTEWAQNPIVRRDIPVSRLLKTLGAERHPDRCSQLLDILDVDPDWHMHQVSDGQRRRVQILLGLLEPWEILLLDEVTVDLDVLVRADLLRFLRSETEVRGATILYATHIFDGLGGWSTHVAHIAEGTVAVVRDLITPGGFPELDEQKAIRNAQGVTNSAVLDNSPLLLVVEKWLSDDLRKLRKEGRRTLEGAVQTKWEILSENMKAFGDRYYNYWTDS</sequence>
<dbReference type="PANTHER" id="PTHR43158:SF2">
    <property type="entry name" value="SKFA PEPTIDE EXPORT ATP-BINDING PROTEIN SKFE"/>
    <property type="match status" value="1"/>
</dbReference>
<reference evidence="4" key="1">
    <citation type="submission" date="2020-05" db="EMBL/GenBank/DDBJ databases">
        <title>Phylogenomic resolution of chytrid fungi.</title>
        <authorList>
            <person name="Stajich J.E."/>
            <person name="Amses K."/>
            <person name="Simmons R."/>
            <person name="Seto K."/>
            <person name="Myers J."/>
            <person name="Bonds A."/>
            <person name="Quandt C.A."/>
            <person name="Barry K."/>
            <person name="Liu P."/>
            <person name="Grigoriev I."/>
            <person name="Longcore J.E."/>
            <person name="James T.Y."/>
        </authorList>
    </citation>
    <scope>NUCLEOTIDE SEQUENCE</scope>
    <source>
        <strain evidence="4">JEL0379</strain>
    </source>
</reference>
<keyword evidence="2" id="KW-0067">ATP-binding</keyword>
<name>A0AAD5TJE6_9FUNG</name>
<feature type="domain" description="ABC transporter" evidence="3">
    <location>
        <begin position="12"/>
        <end position="237"/>
    </location>
</feature>
<dbReference type="AlphaFoldDB" id="A0AAD5TJE6"/>
<organism evidence="4 5">
    <name type="scientific">Geranomyces variabilis</name>
    <dbReference type="NCBI Taxonomy" id="109894"/>
    <lineage>
        <taxon>Eukaryota</taxon>
        <taxon>Fungi</taxon>
        <taxon>Fungi incertae sedis</taxon>
        <taxon>Chytridiomycota</taxon>
        <taxon>Chytridiomycota incertae sedis</taxon>
        <taxon>Chytridiomycetes</taxon>
        <taxon>Spizellomycetales</taxon>
        <taxon>Powellomycetaceae</taxon>
        <taxon>Geranomyces</taxon>
    </lineage>
</organism>
<dbReference type="Gene3D" id="3.40.50.300">
    <property type="entry name" value="P-loop containing nucleotide triphosphate hydrolases"/>
    <property type="match status" value="1"/>
</dbReference>
<keyword evidence="5" id="KW-1185">Reference proteome</keyword>
<dbReference type="InterPro" id="IPR027417">
    <property type="entry name" value="P-loop_NTPase"/>
</dbReference>
<protein>
    <submittedName>
        <fullName evidence="4">CCR4-NOT regulatory complex component</fullName>
    </submittedName>
</protein>
<keyword evidence="1" id="KW-0547">Nucleotide-binding</keyword>
<dbReference type="Proteomes" id="UP001212152">
    <property type="component" value="Unassembled WGS sequence"/>
</dbReference>
<evidence type="ECO:0000256" key="1">
    <source>
        <dbReference type="ARBA" id="ARBA00022741"/>
    </source>
</evidence>
<accession>A0AAD5TJE6</accession>
<evidence type="ECO:0000256" key="2">
    <source>
        <dbReference type="ARBA" id="ARBA00022840"/>
    </source>
</evidence>
<dbReference type="EMBL" id="JADGJQ010000036">
    <property type="protein sequence ID" value="KAJ3176978.1"/>
    <property type="molecule type" value="Genomic_DNA"/>
</dbReference>
<evidence type="ECO:0000313" key="5">
    <source>
        <dbReference type="Proteomes" id="UP001212152"/>
    </source>
</evidence>
<dbReference type="SUPFAM" id="SSF52540">
    <property type="entry name" value="P-loop containing nucleoside triphosphate hydrolases"/>
    <property type="match status" value="1"/>
</dbReference>
<dbReference type="PANTHER" id="PTHR43158">
    <property type="entry name" value="SKFA PEPTIDE EXPORT ATP-BINDING PROTEIN SKFE"/>
    <property type="match status" value="1"/>
</dbReference>
<dbReference type="Pfam" id="PF00005">
    <property type="entry name" value="ABC_tran"/>
    <property type="match status" value="1"/>
</dbReference>
<gene>
    <name evidence="4" type="primary">CAF16</name>
    <name evidence="4" type="ORF">HDU87_004693</name>
</gene>
<dbReference type="GO" id="GO:0016887">
    <property type="term" value="F:ATP hydrolysis activity"/>
    <property type="evidence" value="ECO:0007669"/>
    <property type="project" value="InterPro"/>
</dbReference>
<evidence type="ECO:0000313" key="4">
    <source>
        <dbReference type="EMBL" id="KAJ3176978.1"/>
    </source>
</evidence>
<dbReference type="SMART" id="SM00382">
    <property type="entry name" value="AAA"/>
    <property type="match status" value="1"/>
</dbReference>
<comment type="caution">
    <text evidence="4">The sequence shown here is derived from an EMBL/GenBank/DDBJ whole genome shotgun (WGS) entry which is preliminary data.</text>
</comment>